<keyword evidence="7" id="KW-0812">Transmembrane</keyword>
<dbReference type="InterPro" id="IPR013766">
    <property type="entry name" value="Thioredoxin_domain"/>
</dbReference>
<comment type="similarity">
    <text evidence="1">Belongs to the thioredoxin family. DsbA subfamily.</text>
</comment>
<dbReference type="AlphaFoldDB" id="A0A0S1SW74"/>
<evidence type="ECO:0000256" key="4">
    <source>
        <dbReference type="ARBA" id="ARBA00023157"/>
    </source>
</evidence>
<dbReference type="Proteomes" id="UP000069135">
    <property type="component" value="Chromosome"/>
</dbReference>
<reference evidence="9 10" key="2">
    <citation type="journal article" date="2016" name="PeerJ">
        <title>Analysis of five complete genome sequences for members of the class Peribacteria in the recently recognized Peregrinibacteria bacterial phylum.</title>
        <authorList>
            <person name="Anantharaman K."/>
            <person name="Brown C.T."/>
            <person name="Burstein D."/>
            <person name="Castelle C.J."/>
            <person name="Probst A.J."/>
            <person name="Thomas B.C."/>
            <person name="Williams K.H."/>
            <person name="Banfield J.F."/>
        </authorList>
    </citation>
    <scope>NUCLEOTIDE SEQUENCE [LARGE SCALE GENOMIC DNA]</scope>
    <source>
        <strain evidence="9">RIFOXYD1_FULL_PER-ii_59_16</strain>
    </source>
</reference>
<accession>A0A0S1SE74</accession>
<accession>A0A0S1SW74</accession>
<evidence type="ECO:0000256" key="2">
    <source>
        <dbReference type="ARBA" id="ARBA00022729"/>
    </source>
</evidence>
<evidence type="ECO:0000313" key="9">
    <source>
        <dbReference type="EMBL" id="ALM13087.1"/>
    </source>
</evidence>
<accession>A0A0S1SIF5</accession>
<proteinExistence type="inferred from homology"/>
<dbReference type="Pfam" id="PF13462">
    <property type="entry name" value="Thioredoxin_4"/>
    <property type="match status" value="1"/>
</dbReference>
<dbReference type="STRING" id="1735162.PeribacterB2_0392"/>
<organism evidence="9 10">
    <name type="scientific">Candidatus Peribacter riflensis</name>
    <dbReference type="NCBI Taxonomy" id="1735162"/>
    <lineage>
        <taxon>Bacteria</taxon>
        <taxon>Candidatus Peregrinibacteriota</taxon>
        <taxon>Candidatus Peribacteria</taxon>
        <taxon>Candidatus Peribacterales</taxon>
        <taxon>Candidatus Peribacteraceae</taxon>
        <taxon>Candidatus Peribacter</taxon>
    </lineage>
</organism>
<feature type="domain" description="Thioredoxin" evidence="8">
    <location>
        <begin position="42"/>
        <end position="240"/>
    </location>
</feature>
<gene>
    <name evidence="9" type="ORF">PeribacterD1_0392</name>
</gene>
<evidence type="ECO:0000256" key="6">
    <source>
        <dbReference type="SAM" id="MobiDB-lite"/>
    </source>
</evidence>
<feature type="region of interest" description="Disordered" evidence="6">
    <location>
        <begin position="35"/>
        <end position="58"/>
    </location>
</feature>
<keyword evidence="2" id="KW-0732">Signal</keyword>
<keyword evidence="5" id="KW-0676">Redox-active center</keyword>
<keyword evidence="3" id="KW-0560">Oxidoreductase</keyword>
<evidence type="ECO:0000256" key="3">
    <source>
        <dbReference type="ARBA" id="ARBA00023002"/>
    </source>
</evidence>
<protein>
    <submittedName>
        <fullName evidence="9">DSBA-like thioredoxin domain-containing protein</fullName>
    </submittedName>
</protein>
<dbReference type="InterPro" id="IPR036249">
    <property type="entry name" value="Thioredoxin-like_sf"/>
</dbReference>
<reference evidence="10" key="1">
    <citation type="submission" date="2015-10" db="EMBL/GenBank/DDBJ databases">
        <title>Analysis of five complete genome sequences for members of the class Peribacteria in the recently recognized Peregrinibacteria bacterial phylum.</title>
        <authorList>
            <person name="Anantharaman K."/>
            <person name="Brown C.T."/>
            <person name="Burstein D."/>
            <person name="Castelle C.J."/>
            <person name="Probst A.J."/>
            <person name="Thomas B.C."/>
            <person name="Williams K.H."/>
            <person name="Banfield J.F."/>
        </authorList>
    </citation>
    <scope>NUCLEOTIDE SEQUENCE [LARGE SCALE GENOMIC DNA]</scope>
</reference>
<dbReference type="EMBL" id="CP013065">
    <property type="protein sequence ID" value="ALM13087.1"/>
    <property type="molecule type" value="Genomic_DNA"/>
</dbReference>
<evidence type="ECO:0000256" key="5">
    <source>
        <dbReference type="ARBA" id="ARBA00023284"/>
    </source>
</evidence>
<feature type="compositionally biased region" description="Low complexity" evidence="6">
    <location>
        <begin position="37"/>
        <end position="55"/>
    </location>
</feature>
<keyword evidence="7" id="KW-1133">Transmembrane helix</keyword>
<evidence type="ECO:0000256" key="7">
    <source>
        <dbReference type="SAM" id="Phobius"/>
    </source>
</evidence>
<dbReference type="InterPro" id="IPR012336">
    <property type="entry name" value="Thioredoxin-like_fold"/>
</dbReference>
<accession>A0A0S1SQJ0</accession>
<evidence type="ECO:0000313" key="10">
    <source>
        <dbReference type="Proteomes" id="UP000069135"/>
    </source>
</evidence>
<dbReference type="KEGG" id="prf:PeribacterA2_0392"/>
<evidence type="ECO:0000259" key="8">
    <source>
        <dbReference type="PROSITE" id="PS51352"/>
    </source>
</evidence>
<dbReference type="Gene3D" id="3.40.30.10">
    <property type="entry name" value="Glutaredoxin"/>
    <property type="match status" value="1"/>
</dbReference>
<evidence type="ECO:0000256" key="1">
    <source>
        <dbReference type="ARBA" id="ARBA00005791"/>
    </source>
</evidence>
<keyword evidence="7" id="KW-0472">Membrane</keyword>
<dbReference type="PROSITE" id="PS51352">
    <property type="entry name" value="THIOREDOXIN_2"/>
    <property type="match status" value="1"/>
</dbReference>
<dbReference type="SUPFAM" id="SSF52833">
    <property type="entry name" value="Thioredoxin-like"/>
    <property type="match status" value="1"/>
</dbReference>
<sequence length="240" mass="25618">MTTSTPQQETKMWFGITMVLVGVIVGFTGSKMAGTSVQGPAAPTAQVQPTPTAPAEDPVPEYADVKALDDTDHVRGDADADITIIEYSDLECPFCARVHPTITQLLKDYGDKVNWAYRHYPLSFHPNAQKAAEATECAAELGGNDKFWALVDMIYEKGSDLTQLGTYAKEIGLNQTAFQSCVDSGKYASKTAAMMQSGTAAGVQGTPGNVIVNHKTKKVAVVSGAQPLQNFKDAIDGLLN</sequence>
<feature type="transmembrane region" description="Helical" evidence="7">
    <location>
        <begin position="12"/>
        <end position="29"/>
    </location>
</feature>
<dbReference type="PANTHER" id="PTHR13887">
    <property type="entry name" value="GLUTATHIONE S-TRANSFERASE KAPPA"/>
    <property type="match status" value="1"/>
</dbReference>
<accession>A0A0S1SRN8</accession>
<name>A0A0S1SW74_9BACT</name>
<dbReference type="GO" id="GO:0016491">
    <property type="term" value="F:oxidoreductase activity"/>
    <property type="evidence" value="ECO:0007669"/>
    <property type="project" value="UniProtKB-KW"/>
</dbReference>
<keyword evidence="4" id="KW-1015">Disulfide bond</keyword>
<dbReference type="PANTHER" id="PTHR13887:SF14">
    <property type="entry name" value="DISULFIDE BOND FORMATION PROTEIN D"/>
    <property type="match status" value="1"/>
</dbReference>